<dbReference type="SUPFAM" id="SSF55021">
    <property type="entry name" value="ACT-like"/>
    <property type="match status" value="1"/>
</dbReference>
<feature type="domain" description="ACT" evidence="2">
    <location>
        <begin position="1"/>
        <end position="69"/>
    </location>
</feature>
<sequence length="328" mass="34813">MDRPGILAETALACGAAGVNILGMQVFAMGKRVTDVFVVSAPEGWTDLDIAHLFESAGGSQVSVTRVDQGATVDSATRYLQGVREVLEDGRDVADVLAELLETEPPDVADYAGHDVLELARRNGSALSISRAGPFTPVEKARAQAFLALTRGAIGTTARVTTLPSSQVPVVRQASLADVEAVVALHDRCSDKALFDRYQVPLQLPMTARMTRRLVAPDNGVALVVQQGDDVVGHGLLEELDGVWTFRLLIQDTHLGGNLETLLVRRAASHAKGDGADRLTLITAESNDKLLRAVGNAGFMARIERRDGSVHISVPLSSMPLGAVHTTG</sequence>
<dbReference type="Gene3D" id="3.30.70.260">
    <property type="match status" value="1"/>
</dbReference>
<dbReference type="Proteomes" id="UP001257739">
    <property type="component" value="Unassembled WGS sequence"/>
</dbReference>
<evidence type="ECO:0000313" key="3">
    <source>
        <dbReference type="EMBL" id="MDR7086776.1"/>
    </source>
</evidence>
<dbReference type="InterPro" id="IPR002912">
    <property type="entry name" value="ACT_dom"/>
</dbReference>
<dbReference type="Gene3D" id="3.40.630.30">
    <property type="match status" value="1"/>
</dbReference>
<protein>
    <recommendedName>
        <fullName evidence="5">ACT domain-containing protein</fullName>
    </recommendedName>
</protein>
<dbReference type="SUPFAM" id="SSF55729">
    <property type="entry name" value="Acyl-CoA N-acyltransferases (Nat)"/>
    <property type="match status" value="1"/>
</dbReference>
<proteinExistence type="predicted"/>
<name>A0ABU1UNM8_9ACTN</name>
<dbReference type="PROSITE" id="PS51671">
    <property type="entry name" value="ACT"/>
    <property type="match status" value="1"/>
</dbReference>
<evidence type="ECO:0000259" key="1">
    <source>
        <dbReference type="PROSITE" id="PS51186"/>
    </source>
</evidence>
<evidence type="ECO:0000313" key="4">
    <source>
        <dbReference type="Proteomes" id="UP001257739"/>
    </source>
</evidence>
<comment type="caution">
    <text evidence="3">The sequence shown here is derived from an EMBL/GenBank/DDBJ whole genome shotgun (WGS) entry which is preliminary data.</text>
</comment>
<organism evidence="3 4">
    <name type="scientific">Aeromicrobium panaciterrae</name>
    <dbReference type="NCBI Taxonomy" id="363861"/>
    <lineage>
        <taxon>Bacteria</taxon>
        <taxon>Bacillati</taxon>
        <taxon>Actinomycetota</taxon>
        <taxon>Actinomycetes</taxon>
        <taxon>Propionibacteriales</taxon>
        <taxon>Nocardioidaceae</taxon>
        <taxon>Aeromicrobium</taxon>
    </lineage>
</organism>
<keyword evidence="4" id="KW-1185">Reference proteome</keyword>
<evidence type="ECO:0000259" key="2">
    <source>
        <dbReference type="PROSITE" id="PS51671"/>
    </source>
</evidence>
<dbReference type="PROSITE" id="PS51186">
    <property type="entry name" value="GNAT"/>
    <property type="match status" value="1"/>
</dbReference>
<dbReference type="InterPro" id="IPR000182">
    <property type="entry name" value="GNAT_dom"/>
</dbReference>
<dbReference type="InterPro" id="IPR016181">
    <property type="entry name" value="Acyl_CoA_acyltransferase"/>
</dbReference>
<accession>A0ABU1UNM8</accession>
<reference evidence="3 4" key="1">
    <citation type="submission" date="2023-07" db="EMBL/GenBank/DDBJ databases">
        <title>Sorghum-associated microbial communities from plants grown in Nebraska, USA.</title>
        <authorList>
            <person name="Schachtman D."/>
        </authorList>
    </citation>
    <scope>NUCLEOTIDE SEQUENCE [LARGE SCALE GENOMIC DNA]</scope>
    <source>
        <strain evidence="3 4">BE248</strain>
    </source>
</reference>
<dbReference type="EMBL" id="JAVDWH010000001">
    <property type="protein sequence ID" value="MDR7086776.1"/>
    <property type="molecule type" value="Genomic_DNA"/>
</dbReference>
<feature type="domain" description="N-acetyltransferase" evidence="1">
    <location>
        <begin position="169"/>
        <end position="321"/>
    </location>
</feature>
<evidence type="ECO:0008006" key="5">
    <source>
        <dbReference type="Google" id="ProtNLM"/>
    </source>
</evidence>
<dbReference type="InterPro" id="IPR045865">
    <property type="entry name" value="ACT-like_dom_sf"/>
</dbReference>
<dbReference type="RefSeq" id="WP_309969269.1">
    <property type="nucleotide sequence ID" value="NZ_JAVDWH010000001.1"/>
</dbReference>
<dbReference type="CDD" id="cd04873">
    <property type="entry name" value="ACT_UUR-ACR-like"/>
    <property type="match status" value="1"/>
</dbReference>
<gene>
    <name evidence="3" type="ORF">J2X11_001615</name>
</gene>